<feature type="non-terminal residue" evidence="1">
    <location>
        <position position="1"/>
    </location>
</feature>
<gene>
    <name evidence="1" type="ORF">CU098_012231</name>
</gene>
<keyword evidence="2" id="KW-1185">Reference proteome</keyword>
<evidence type="ECO:0000313" key="2">
    <source>
        <dbReference type="Proteomes" id="UP000253551"/>
    </source>
</evidence>
<comment type="caution">
    <text evidence="1">The sequence shown here is derived from an EMBL/GenBank/DDBJ whole genome shotgun (WGS) entry which is preliminary data.</text>
</comment>
<sequence>SSSSVCFVSAYLKYTATSGLKKAYKLSLVVKDKYAFEPEEAHFKMYAALVSALQKKKTVTSFSSTTLKKEPRKIVGVEGKFIVVQQVYDGLYATAKVCSLKLLVDGMDIEKTHTFLVCLFKVKATYSE</sequence>
<proteinExistence type="predicted"/>
<protein>
    <submittedName>
        <fullName evidence="1">Uncharacterized protein</fullName>
    </submittedName>
</protein>
<organism evidence="1 2">
    <name type="scientific">Rhizopus stolonifer</name>
    <name type="common">Rhizopus nigricans</name>
    <dbReference type="NCBI Taxonomy" id="4846"/>
    <lineage>
        <taxon>Eukaryota</taxon>
        <taxon>Fungi</taxon>
        <taxon>Fungi incertae sedis</taxon>
        <taxon>Mucoromycota</taxon>
        <taxon>Mucoromycotina</taxon>
        <taxon>Mucoromycetes</taxon>
        <taxon>Mucorales</taxon>
        <taxon>Mucorineae</taxon>
        <taxon>Rhizopodaceae</taxon>
        <taxon>Rhizopus</taxon>
    </lineage>
</organism>
<dbReference type="AlphaFoldDB" id="A0A367KIS2"/>
<name>A0A367KIS2_RHIST</name>
<dbReference type="EMBL" id="PJQM01001521">
    <property type="protein sequence ID" value="RCI02124.1"/>
    <property type="molecule type" value="Genomic_DNA"/>
</dbReference>
<accession>A0A367KIS2</accession>
<evidence type="ECO:0000313" key="1">
    <source>
        <dbReference type="EMBL" id="RCI02124.1"/>
    </source>
</evidence>
<dbReference type="Proteomes" id="UP000253551">
    <property type="component" value="Unassembled WGS sequence"/>
</dbReference>
<reference evidence="1 2" key="1">
    <citation type="journal article" date="2018" name="G3 (Bethesda)">
        <title>Phylogenetic and Phylogenomic Definition of Rhizopus Species.</title>
        <authorList>
            <person name="Gryganskyi A.P."/>
            <person name="Golan J."/>
            <person name="Dolatabadi S."/>
            <person name="Mondo S."/>
            <person name="Robb S."/>
            <person name="Idnurm A."/>
            <person name="Muszewska A."/>
            <person name="Steczkiewicz K."/>
            <person name="Masonjones S."/>
            <person name="Liao H.L."/>
            <person name="Gajdeczka M.T."/>
            <person name="Anike F."/>
            <person name="Vuek A."/>
            <person name="Anishchenko I.M."/>
            <person name="Voigt K."/>
            <person name="de Hoog G.S."/>
            <person name="Smith M.E."/>
            <person name="Heitman J."/>
            <person name="Vilgalys R."/>
            <person name="Stajich J.E."/>
        </authorList>
    </citation>
    <scope>NUCLEOTIDE SEQUENCE [LARGE SCALE GENOMIC DNA]</scope>
    <source>
        <strain evidence="1 2">LSU 92-RS-03</strain>
    </source>
</reference>